<dbReference type="GO" id="GO:0005634">
    <property type="term" value="C:nucleus"/>
    <property type="evidence" value="ECO:0007669"/>
    <property type="project" value="UniProtKB-SubCell"/>
</dbReference>
<comment type="caution">
    <text evidence="9">The sequence shown here is derived from an EMBL/GenBank/DDBJ whole genome shotgun (WGS) entry which is preliminary data.</text>
</comment>
<evidence type="ECO:0000256" key="5">
    <source>
        <dbReference type="PROSITE-ProRule" id="PRU00325"/>
    </source>
</evidence>
<keyword evidence="4 6" id="KW-0862">Zinc</keyword>
<dbReference type="Pfam" id="PF04434">
    <property type="entry name" value="SWIM"/>
    <property type="match status" value="1"/>
</dbReference>
<keyword evidence="3 5" id="KW-0863">Zinc-finger</keyword>
<proteinExistence type="inferred from homology"/>
<evidence type="ECO:0000256" key="2">
    <source>
        <dbReference type="ARBA" id="ARBA00022723"/>
    </source>
</evidence>
<dbReference type="Pfam" id="PF10551">
    <property type="entry name" value="MULE"/>
    <property type="match status" value="1"/>
</dbReference>
<dbReference type="GO" id="GO:0006355">
    <property type="term" value="P:regulation of DNA-templated transcription"/>
    <property type="evidence" value="ECO:0007669"/>
    <property type="project" value="UniProtKB-UniRule"/>
</dbReference>
<evidence type="ECO:0000256" key="6">
    <source>
        <dbReference type="RuleBase" id="RU367018"/>
    </source>
</evidence>
<comment type="similarity">
    <text evidence="1 6">Belongs to the FHY3/FAR1 family.</text>
</comment>
<accession>A0A1E5UX49</accession>
<evidence type="ECO:0000256" key="3">
    <source>
        <dbReference type="ARBA" id="ARBA00022771"/>
    </source>
</evidence>
<dbReference type="Pfam" id="PF26175">
    <property type="entry name" value="HTH_FAR1"/>
    <property type="match status" value="1"/>
</dbReference>
<organism evidence="9 10">
    <name type="scientific">Dichanthelium oligosanthes</name>
    <dbReference type="NCBI Taxonomy" id="888268"/>
    <lineage>
        <taxon>Eukaryota</taxon>
        <taxon>Viridiplantae</taxon>
        <taxon>Streptophyta</taxon>
        <taxon>Embryophyta</taxon>
        <taxon>Tracheophyta</taxon>
        <taxon>Spermatophyta</taxon>
        <taxon>Magnoliopsida</taxon>
        <taxon>Liliopsida</taxon>
        <taxon>Poales</taxon>
        <taxon>Poaceae</taxon>
        <taxon>PACMAD clade</taxon>
        <taxon>Panicoideae</taxon>
        <taxon>Panicodae</taxon>
        <taxon>Paniceae</taxon>
        <taxon>Dichantheliinae</taxon>
        <taxon>Dichanthelium</taxon>
    </lineage>
</organism>
<dbReference type="InterPro" id="IPR031052">
    <property type="entry name" value="FHY3/FAR1"/>
</dbReference>
<name>A0A1E5UX49_9POAL</name>
<reference evidence="9 10" key="1">
    <citation type="submission" date="2016-09" db="EMBL/GenBank/DDBJ databases">
        <title>The draft genome of Dichanthelium oligosanthes: A C3 panicoid grass species.</title>
        <authorList>
            <person name="Studer A.J."/>
            <person name="Schnable J.C."/>
            <person name="Brutnell T.P."/>
        </authorList>
    </citation>
    <scope>NUCLEOTIDE SEQUENCE [LARGE SCALE GENOMIC DNA]</scope>
    <source>
        <strain evidence="10">cv. Kellogg 1175</strain>
        <tissue evidence="9">Leaf</tissue>
    </source>
</reference>
<evidence type="ECO:0000256" key="1">
    <source>
        <dbReference type="ARBA" id="ARBA00005889"/>
    </source>
</evidence>
<dbReference type="InterPro" id="IPR007527">
    <property type="entry name" value="Znf_SWIM"/>
</dbReference>
<dbReference type="PANTHER" id="PTHR31669">
    <property type="entry name" value="PROTEIN FAR1-RELATED SEQUENCE 10-RELATED"/>
    <property type="match status" value="1"/>
</dbReference>
<feature type="domain" description="SWIM-type" evidence="8">
    <location>
        <begin position="555"/>
        <end position="591"/>
    </location>
</feature>
<keyword evidence="10" id="KW-1185">Reference proteome</keyword>
<comment type="subcellular location">
    <subcellularLocation>
        <location evidence="6">Nucleus</location>
    </subcellularLocation>
</comment>
<keyword evidence="2 6" id="KW-0479">Metal-binding</keyword>
<dbReference type="InterPro" id="IPR018289">
    <property type="entry name" value="MULE_transposase_dom"/>
</dbReference>
<sequence>MTPAEPSSLLECYASGEDDAPDDTRLSPDTAASPAEEGEGNLGVGPYVGQRFPTHDAAYEFYSGFARRCGFSIRRHRTEGKDGVGRGLTRRYFVCHRAGSAPAKPLAGAPKPQRNRSSSRCGCQAFMRIGRGAAAAGAPTEWRVTGFSDHHNHALLGQDKVHLLPAYRVISGADKDRILMFAKSGISVQQMMRIMELEKCVEPGNLPFTEKDVRNLIQSFRKVNHEDGESVDLLGLCKNFKEKDPNFKFEFTKDANNHLQNIAWTYAASVQSYEMFGDAVVFDTTHRLSALDMVLGIWVGLNNYGMPCFFGCVLVREENQESFAWALQVFLNFMNRKAPQTILTDQIVCIKEAIEKELPSTKHALCIWLIAARFPSWFNANLRACYNDWKNEFDRLYYMDNTMAFDLGWNDMVSCYGLNGNRHIASLFESRNLWALPYLRGHFSAGLTSSPAVSESINAFIQRFTRVQTCLANFIEQVSVAVKDQIGEQEMRQQNVQNISLKTASPIEGHAAAVLTPYAFSKLQDELVASSQYESFRLEGSVFLVRQHTEAVGGCSVTWNQREELISCSCQMFESSGILCRHALRVLSTLNYLQIPDLYLPVRWHRIQPPPPKSFNGTPHPQGVASERMGALQSMVSVLVTEAAKSNERMDLATHEVSVLLSRIKQQPVLVHGSGENAHRLQ</sequence>
<dbReference type="SMART" id="SM00575">
    <property type="entry name" value="ZnF_PMZ"/>
    <property type="match status" value="1"/>
</dbReference>
<evidence type="ECO:0000259" key="8">
    <source>
        <dbReference type="PROSITE" id="PS50966"/>
    </source>
</evidence>
<dbReference type="PANTHER" id="PTHR31669:SF184">
    <property type="entry name" value="PROTEIN FAR1-RELATED SEQUENCE 11"/>
    <property type="match status" value="1"/>
</dbReference>
<dbReference type="InterPro" id="IPR004330">
    <property type="entry name" value="FAR1_DNA_bnd_dom"/>
</dbReference>
<dbReference type="STRING" id="888268.A0A1E5UX49"/>
<keyword evidence="6" id="KW-0539">Nucleus</keyword>
<dbReference type="InterPro" id="IPR058778">
    <property type="entry name" value="HTH_FAR1-11-like"/>
</dbReference>
<evidence type="ECO:0000313" key="9">
    <source>
        <dbReference type="EMBL" id="OEL17418.1"/>
    </source>
</evidence>
<protein>
    <recommendedName>
        <fullName evidence="6">Protein FAR1-RELATED SEQUENCE</fullName>
    </recommendedName>
</protein>
<dbReference type="GO" id="GO:0008270">
    <property type="term" value="F:zinc ion binding"/>
    <property type="evidence" value="ECO:0007669"/>
    <property type="project" value="UniProtKB-UniRule"/>
</dbReference>
<evidence type="ECO:0000256" key="7">
    <source>
        <dbReference type="SAM" id="MobiDB-lite"/>
    </source>
</evidence>
<comment type="function">
    <text evidence="6">Putative transcription activator involved in regulating light control of development.</text>
</comment>
<dbReference type="OrthoDB" id="128308at2759"/>
<evidence type="ECO:0000313" key="10">
    <source>
        <dbReference type="Proteomes" id="UP000095767"/>
    </source>
</evidence>
<evidence type="ECO:0000256" key="4">
    <source>
        <dbReference type="ARBA" id="ARBA00022833"/>
    </source>
</evidence>
<dbReference type="InterPro" id="IPR006564">
    <property type="entry name" value="Znf_PMZ"/>
</dbReference>
<dbReference type="EMBL" id="LWDX02059978">
    <property type="protein sequence ID" value="OEL17418.1"/>
    <property type="molecule type" value="Genomic_DNA"/>
</dbReference>
<dbReference type="AlphaFoldDB" id="A0A1E5UX49"/>
<gene>
    <name evidence="9" type="ORF">BAE44_0021564</name>
</gene>
<feature type="region of interest" description="Disordered" evidence="7">
    <location>
        <begin position="1"/>
        <end position="47"/>
    </location>
</feature>
<dbReference type="PROSITE" id="PS50966">
    <property type="entry name" value="ZF_SWIM"/>
    <property type="match status" value="1"/>
</dbReference>
<dbReference type="Proteomes" id="UP000095767">
    <property type="component" value="Unassembled WGS sequence"/>
</dbReference>
<dbReference type="Pfam" id="PF03101">
    <property type="entry name" value="FAR1"/>
    <property type="match status" value="1"/>
</dbReference>